<accession>A0A0E0G2D2</accession>
<dbReference type="Proteomes" id="UP000006591">
    <property type="component" value="Chromosome 2"/>
</dbReference>
<proteinExistence type="predicted"/>
<sequence length="64" mass="7060">MLCCLAALGQQNDDLAKPNRRFPPNQASSSDTPIRCLLNDDLTIFHRAIASNEGTRERWGSMAA</sequence>
<dbReference type="AlphaFoldDB" id="A0A0E0G2D2"/>
<dbReference type="HOGENOM" id="CLU_2871529_0_0_1"/>
<evidence type="ECO:0000313" key="1">
    <source>
        <dbReference type="EnsemblPlants" id="ONIVA02G06680.1"/>
    </source>
</evidence>
<protein>
    <submittedName>
        <fullName evidence="1">Uncharacterized protein</fullName>
    </submittedName>
</protein>
<organism evidence="1">
    <name type="scientific">Oryza nivara</name>
    <name type="common">Indian wild rice</name>
    <name type="synonym">Oryza sativa f. spontanea</name>
    <dbReference type="NCBI Taxonomy" id="4536"/>
    <lineage>
        <taxon>Eukaryota</taxon>
        <taxon>Viridiplantae</taxon>
        <taxon>Streptophyta</taxon>
        <taxon>Embryophyta</taxon>
        <taxon>Tracheophyta</taxon>
        <taxon>Spermatophyta</taxon>
        <taxon>Magnoliopsida</taxon>
        <taxon>Liliopsida</taxon>
        <taxon>Poales</taxon>
        <taxon>Poaceae</taxon>
        <taxon>BOP clade</taxon>
        <taxon>Oryzoideae</taxon>
        <taxon>Oryzeae</taxon>
        <taxon>Oryzinae</taxon>
        <taxon>Oryza</taxon>
    </lineage>
</organism>
<keyword evidence="2" id="KW-1185">Reference proteome</keyword>
<dbReference type="Gramene" id="ONIVA02G06680.1">
    <property type="protein sequence ID" value="ONIVA02G06680.1"/>
    <property type="gene ID" value="ONIVA02G06680"/>
</dbReference>
<name>A0A0E0G2D2_ORYNI</name>
<evidence type="ECO:0000313" key="2">
    <source>
        <dbReference type="Proteomes" id="UP000006591"/>
    </source>
</evidence>
<reference evidence="1" key="1">
    <citation type="submission" date="2015-04" db="UniProtKB">
        <authorList>
            <consortium name="EnsemblPlants"/>
        </authorList>
    </citation>
    <scope>IDENTIFICATION</scope>
    <source>
        <strain evidence="1">SL10</strain>
    </source>
</reference>
<reference evidence="1" key="2">
    <citation type="submission" date="2018-04" db="EMBL/GenBank/DDBJ databases">
        <title>OnivRS2 (Oryza nivara Reference Sequence Version 2).</title>
        <authorList>
            <person name="Zhang J."/>
            <person name="Kudrna D."/>
            <person name="Lee S."/>
            <person name="Talag J."/>
            <person name="Rajasekar S."/>
            <person name="Welchert J."/>
            <person name="Hsing Y.-I."/>
            <person name="Wing R.A."/>
        </authorList>
    </citation>
    <scope>NUCLEOTIDE SEQUENCE [LARGE SCALE GENOMIC DNA]</scope>
    <source>
        <strain evidence="1">SL10</strain>
    </source>
</reference>
<dbReference type="EnsemblPlants" id="ONIVA02G06680.1">
    <property type="protein sequence ID" value="ONIVA02G06680.1"/>
    <property type="gene ID" value="ONIVA02G06680"/>
</dbReference>